<feature type="domain" description="MacB-like periplasmic core" evidence="9">
    <location>
        <begin position="23"/>
        <end position="246"/>
    </location>
</feature>
<evidence type="ECO:0008006" key="12">
    <source>
        <dbReference type="Google" id="ProtNLM"/>
    </source>
</evidence>
<evidence type="ECO:0000256" key="3">
    <source>
        <dbReference type="ARBA" id="ARBA00022692"/>
    </source>
</evidence>
<feature type="transmembrane region" description="Helical" evidence="7">
    <location>
        <begin position="365"/>
        <end position="387"/>
    </location>
</feature>
<feature type="transmembrane region" description="Helical" evidence="7">
    <location>
        <begin position="21"/>
        <end position="41"/>
    </location>
</feature>
<evidence type="ECO:0000313" key="11">
    <source>
        <dbReference type="Proteomes" id="UP000030902"/>
    </source>
</evidence>
<keyword evidence="11" id="KW-1185">Reference proteome</keyword>
<dbReference type="InterPro" id="IPR050250">
    <property type="entry name" value="Macrolide_Exporter_MacB"/>
</dbReference>
<keyword evidence="4 7" id="KW-1133">Transmembrane helix</keyword>
<comment type="similarity">
    <text evidence="6">Belongs to the ABC-4 integral membrane protein family.</text>
</comment>
<dbReference type="GO" id="GO:0022857">
    <property type="term" value="F:transmembrane transporter activity"/>
    <property type="evidence" value="ECO:0007669"/>
    <property type="project" value="TreeGrafter"/>
</dbReference>
<dbReference type="Proteomes" id="UP000030902">
    <property type="component" value="Chromosome"/>
</dbReference>
<proteinExistence type="inferred from homology"/>
<dbReference type="InterPro" id="IPR003838">
    <property type="entry name" value="ABC3_permease_C"/>
</dbReference>
<dbReference type="EMBL" id="CP007496">
    <property type="protein sequence ID" value="AJA06689.1"/>
    <property type="molecule type" value="Genomic_DNA"/>
</dbReference>
<evidence type="ECO:0000259" key="8">
    <source>
        <dbReference type="Pfam" id="PF02687"/>
    </source>
</evidence>
<evidence type="ECO:0000256" key="5">
    <source>
        <dbReference type="ARBA" id="ARBA00023136"/>
    </source>
</evidence>
<feature type="domain" description="ABC3 transporter permease C-terminal" evidence="8">
    <location>
        <begin position="284"/>
        <end position="397"/>
    </location>
</feature>
<evidence type="ECO:0000256" key="6">
    <source>
        <dbReference type="ARBA" id="ARBA00038076"/>
    </source>
</evidence>
<dbReference type="RefSeq" id="WP_039326739.1">
    <property type="nucleotide sequence ID" value="NZ_CP007496.1"/>
</dbReference>
<dbReference type="GO" id="GO:0005886">
    <property type="term" value="C:plasma membrane"/>
    <property type="evidence" value="ECO:0007669"/>
    <property type="project" value="UniProtKB-SubCell"/>
</dbReference>
<dbReference type="Pfam" id="PF02687">
    <property type="entry name" value="FtsX"/>
    <property type="match status" value="1"/>
</dbReference>
<organism evidence="10 11">
    <name type="scientific">Candidatus Nanosynbacter lyticus</name>
    <dbReference type="NCBI Taxonomy" id="2093824"/>
    <lineage>
        <taxon>Bacteria</taxon>
        <taxon>Candidatus Saccharimonadota</taxon>
        <taxon>Candidatus Saccharimonadia</taxon>
        <taxon>Candidatus Nanosynbacterales</taxon>
        <taxon>Candidatus Nanosynbacteraceae</taxon>
        <taxon>Candidatus Nanosynbacter</taxon>
    </lineage>
</organism>
<keyword evidence="3 7" id="KW-0812">Transmembrane</keyword>
<evidence type="ECO:0000256" key="1">
    <source>
        <dbReference type="ARBA" id="ARBA00004651"/>
    </source>
</evidence>
<gene>
    <name evidence="10" type="ORF">TM7x_00200</name>
</gene>
<comment type="subcellular location">
    <subcellularLocation>
        <location evidence="1">Cell membrane</location>
        <topology evidence="1">Multi-pass membrane protein</topology>
    </subcellularLocation>
</comment>
<keyword evidence="5 7" id="KW-0472">Membrane</keyword>
<evidence type="ECO:0000313" key="10">
    <source>
        <dbReference type="EMBL" id="AJA06689.1"/>
    </source>
</evidence>
<evidence type="ECO:0000256" key="2">
    <source>
        <dbReference type="ARBA" id="ARBA00022475"/>
    </source>
</evidence>
<sequence length="403" mass="43402">MKILIRNHFESATQALKANRGRTFLTVMGVTIGIASITMVLSLTSGINQLFGGTTKHSSEPVAIVKSGNKKDVTNLLTESDNATTVNTLTEKDSKDISKITNTKAAPIAFLHTELRARDGKIDTQNATLIGSTESLKDVTNLQIAHGEFINEVGGVVVGQQLSIDLFGTEKSIGNVIFIRNQPLTVVGVLKNIENPVSYLDIDFNNAAITPLSVVKKFTQGTPQIQQIVMTTNSHQDLGSAIASANNILKKNHDSDKNYRIVSGDEINEKKSNLAKFISIILTVIGIISLLIGGVGIMNVMLVNVAERQREVGVRRAVGATGWDIINQFLIEAAIIGLLGGIFGYGLGITGVYLVSLYLPLTPYIYWQTAVLSIGLSLIIGVISGVYPAARATKRDPIESLRY</sequence>
<feature type="transmembrane region" description="Helical" evidence="7">
    <location>
        <begin position="333"/>
        <end position="359"/>
    </location>
</feature>
<accession>A0A6S4GQP6</accession>
<protein>
    <recommendedName>
        <fullName evidence="12">ABC transporter permease</fullName>
    </recommendedName>
</protein>
<dbReference type="PANTHER" id="PTHR30572">
    <property type="entry name" value="MEMBRANE COMPONENT OF TRANSPORTER-RELATED"/>
    <property type="match status" value="1"/>
</dbReference>
<reference evidence="10 11" key="1">
    <citation type="journal article" date="2015" name="Proc. Natl. Acad. Sci. U.S.A.">
        <title>Cultivation of a human-associated TM7 phylotype reveals a reduced genome and epibiotic parasitic lifestyle.</title>
        <authorList>
            <person name="He X."/>
            <person name="McLean J.S."/>
            <person name="Edlund A."/>
            <person name="Yooseph S."/>
            <person name="Hall A.P."/>
            <person name="Liu S.Y."/>
            <person name="Dorrestein P.C."/>
            <person name="Esquenazi E."/>
            <person name="Hunter R.C."/>
            <person name="Cheng G."/>
            <person name="Nelson K.E."/>
            <person name="Lux R."/>
            <person name="Shi W."/>
        </authorList>
    </citation>
    <scope>NUCLEOTIDE SEQUENCE [LARGE SCALE GENOMIC DNA]</scope>
    <source>
        <strain evidence="10 11">TM7x</strain>
    </source>
</reference>
<dbReference type="PANTHER" id="PTHR30572:SF4">
    <property type="entry name" value="ABC TRANSPORTER PERMEASE YTRF"/>
    <property type="match status" value="1"/>
</dbReference>
<feature type="transmembrane region" description="Helical" evidence="7">
    <location>
        <begin position="277"/>
        <end position="306"/>
    </location>
</feature>
<name>A0A6S4GQP6_9BACT</name>
<keyword evidence="2" id="KW-1003">Cell membrane</keyword>
<dbReference type="Pfam" id="PF12704">
    <property type="entry name" value="MacB_PCD"/>
    <property type="match status" value="1"/>
</dbReference>
<dbReference type="AlphaFoldDB" id="A0A6S4GQP6"/>
<evidence type="ECO:0000259" key="9">
    <source>
        <dbReference type="Pfam" id="PF12704"/>
    </source>
</evidence>
<evidence type="ECO:0000256" key="7">
    <source>
        <dbReference type="SAM" id="Phobius"/>
    </source>
</evidence>
<dbReference type="InterPro" id="IPR025857">
    <property type="entry name" value="MacB_PCD"/>
</dbReference>
<evidence type="ECO:0000256" key="4">
    <source>
        <dbReference type="ARBA" id="ARBA00022989"/>
    </source>
</evidence>
<dbReference type="KEGG" id="sox:TM7x_00200"/>